<sequence length="669" mass="67355">MGFLVNGASGFTNAIALSGTTVTSTGASFNVQGANADIDIADSTVVQNNGVFLATQGAATTQFNASHATLSGAITTANDSVANVALSNGTLWTVTGNSNATSLANEASTIRFAAPSGDAAQLSSYKTITVGRYASSGGTLEINTYLGTDGSPSDRLIINGGAASGTTFLVVHNTTGPGASTQGNGIEVEESINGGTTDAHSFQLAGEARAGAFDYDLFRGGTSAGTANDWFLRSDFTVAPPPTGGGGEGGGGTTGGGGGGGGSVGGGNGGGGGGGTTGGGGGGTTGGGGGTTGGGGGTTGGGGGTTGGGGGTGPAVVPPIVSPDINVDPPTEPLAPGTYPIIGPELATYGVVQPVARQMGTTMLGTLHERIGDTLIDEPDAGSGSGWGRSAWGRFFGQQIDNRYRSFADPSASGRLLGLQAGLDLWHGSLVPGQHDTAGVYFAYANSNVDVDGLVTDLDALSYLNQHTGKVDLDAYAGGLYWTHYGQQGWYLDAVLQGTYYSGDATTANARLPVNGGGFASSLEAGYPFPIGNRFVLEPQMQVIWQYVSFSDENDGLGPVALGSSSGTTGRIGVRGRWTLDGKNGQIWQPYGRVNLWHDWGGESSTAFGADPVPLLSQATRLEFAAGVTTRIDQRFSAYLQAGYQFAVGGTEGGRRQSVQGDIGLRYRW</sequence>
<keyword evidence="4" id="KW-1185">Reference proteome</keyword>
<dbReference type="SUPFAM" id="SSF51126">
    <property type="entry name" value="Pectin lyase-like"/>
    <property type="match status" value="1"/>
</dbReference>
<dbReference type="Gene3D" id="2.160.20.20">
    <property type="match status" value="1"/>
</dbReference>
<evidence type="ECO:0000259" key="2">
    <source>
        <dbReference type="PROSITE" id="PS51208"/>
    </source>
</evidence>
<dbReference type="Gene3D" id="2.40.128.130">
    <property type="entry name" value="Autotransporter beta-domain"/>
    <property type="match status" value="1"/>
</dbReference>
<feature type="compositionally biased region" description="Gly residues" evidence="1">
    <location>
        <begin position="244"/>
        <end position="313"/>
    </location>
</feature>
<dbReference type="OrthoDB" id="8613300at2"/>
<name>A0A7Z2GSM4_9BURK</name>
<evidence type="ECO:0000313" key="3">
    <source>
        <dbReference type="EMBL" id="QGZ66859.1"/>
    </source>
</evidence>
<dbReference type="SMART" id="SM00869">
    <property type="entry name" value="Autotransporter"/>
    <property type="match status" value="1"/>
</dbReference>
<dbReference type="Proteomes" id="UP000433577">
    <property type="component" value="Chromosome 4"/>
</dbReference>
<dbReference type="InterPro" id="IPR005546">
    <property type="entry name" value="Autotransporte_beta"/>
</dbReference>
<dbReference type="EMBL" id="CP046916">
    <property type="protein sequence ID" value="QGZ66859.1"/>
    <property type="molecule type" value="Genomic_DNA"/>
</dbReference>
<dbReference type="KEGG" id="pacs:FAZ98_30500"/>
<reference evidence="3 4" key="1">
    <citation type="submission" date="2019-12" db="EMBL/GenBank/DDBJ databases">
        <title>Paraburkholderia acidiphila 7Q-K02 sp. nov and Paraburkholderia acidisoli DHF22 sp. nov., two strains isolated from forest soil.</title>
        <authorList>
            <person name="Gao Z."/>
            <person name="Qiu L."/>
        </authorList>
    </citation>
    <scope>NUCLEOTIDE SEQUENCE [LARGE SCALE GENOMIC DNA]</scope>
    <source>
        <strain evidence="3 4">DHF22</strain>
    </source>
</reference>
<dbReference type="GO" id="GO:0019867">
    <property type="term" value="C:outer membrane"/>
    <property type="evidence" value="ECO:0007669"/>
    <property type="project" value="InterPro"/>
</dbReference>
<dbReference type="InterPro" id="IPR043990">
    <property type="entry name" value="AC_1"/>
</dbReference>
<accession>A0A7Z2GSM4</accession>
<protein>
    <submittedName>
        <fullName evidence="3">Autotransporter outer membrane beta-barrel domain-containing protein</fullName>
    </submittedName>
</protein>
<dbReference type="SUPFAM" id="SSF103515">
    <property type="entry name" value="Autotransporter"/>
    <property type="match status" value="1"/>
</dbReference>
<dbReference type="PROSITE" id="PS51208">
    <property type="entry name" value="AUTOTRANSPORTER"/>
    <property type="match status" value="1"/>
</dbReference>
<dbReference type="Pfam" id="PF03797">
    <property type="entry name" value="Autotransporter"/>
    <property type="match status" value="1"/>
</dbReference>
<dbReference type="AlphaFoldDB" id="A0A7Z2GSM4"/>
<dbReference type="NCBIfam" id="TIGR01414">
    <property type="entry name" value="autotrans_barl"/>
    <property type="match status" value="1"/>
</dbReference>
<dbReference type="Pfam" id="PF18883">
    <property type="entry name" value="AC_1"/>
    <property type="match status" value="1"/>
</dbReference>
<dbReference type="InterPro" id="IPR011050">
    <property type="entry name" value="Pectin_lyase_fold/virulence"/>
</dbReference>
<gene>
    <name evidence="3" type="ORF">FAZ98_30500</name>
</gene>
<dbReference type="InterPro" id="IPR006315">
    <property type="entry name" value="OM_autotransptr_brl_dom"/>
</dbReference>
<organism evidence="3 4">
    <name type="scientific">Paraburkholderia acidisoli</name>
    <dbReference type="NCBI Taxonomy" id="2571748"/>
    <lineage>
        <taxon>Bacteria</taxon>
        <taxon>Pseudomonadati</taxon>
        <taxon>Pseudomonadota</taxon>
        <taxon>Betaproteobacteria</taxon>
        <taxon>Burkholderiales</taxon>
        <taxon>Burkholderiaceae</taxon>
        <taxon>Paraburkholderia</taxon>
    </lineage>
</organism>
<evidence type="ECO:0000256" key="1">
    <source>
        <dbReference type="SAM" id="MobiDB-lite"/>
    </source>
</evidence>
<feature type="domain" description="Autotransporter" evidence="2">
    <location>
        <begin position="384"/>
        <end position="669"/>
    </location>
</feature>
<dbReference type="CDD" id="cd01344">
    <property type="entry name" value="PL2_Passenger_AT"/>
    <property type="match status" value="1"/>
</dbReference>
<dbReference type="InterPro" id="IPR012332">
    <property type="entry name" value="Autotransporter_pectin_lyase_C"/>
</dbReference>
<feature type="region of interest" description="Disordered" evidence="1">
    <location>
        <begin position="235"/>
        <end position="332"/>
    </location>
</feature>
<evidence type="ECO:0000313" key="4">
    <source>
        <dbReference type="Proteomes" id="UP000433577"/>
    </source>
</evidence>
<dbReference type="InterPro" id="IPR036709">
    <property type="entry name" value="Autotransporte_beta_dom_sf"/>
</dbReference>
<proteinExistence type="predicted"/>